<feature type="non-terminal residue" evidence="2">
    <location>
        <position position="1"/>
    </location>
</feature>
<protein>
    <submittedName>
        <fullName evidence="2">Uncharacterized protein</fullName>
    </submittedName>
</protein>
<evidence type="ECO:0000313" key="2">
    <source>
        <dbReference type="EMBL" id="MCI24804.1"/>
    </source>
</evidence>
<proteinExistence type="predicted"/>
<evidence type="ECO:0000313" key="3">
    <source>
        <dbReference type="Proteomes" id="UP000265520"/>
    </source>
</evidence>
<feature type="region of interest" description="Disordered" evidence="1">
    <location>
        <begin position="20"/>
        <end position="45"/>
    </location>
</feature>
<accession>A0A392QLQ3</accession>
<dbReference type="EMBL" id="LXQA010143643">
    <property type="protein sequence ID" value="MCI24804.1"/>
    <property type="molecule type" value="Genomic_DNA"/>
</dbReference>
<comment type="caution">
    <text evidence="2">The sequence shown here is derived from an EMBL/GenBank/DDBJ whole genome shotgun (WGS) entry which is preliminary data.</text>
</comment>
<dbReference type="AlphaFoldDB" id="A0A392QLQ3"/>
<sequence length="45" mass="5189">VRKKEMKEETSCTEATTTISITQKANAAPKWRKSHNKKNTEKQQV</sequence>
<organism evidence="2 3">
    <name type="scientific">Trifolium medium</name>
    <dbReference type="NCBI Taxonomy" id="97028"/>
    <lineage>
        <taxon>Eukaryota</taxon>
        <taxon>Viridiplantae</taxon>
        <taxon>Streptophyta</taxon>
        <taxon>Embryophyta</taxon>
        <taxon>Tracheophyta</taxon>
        <taxon>Spermatophyta</taxon>
        <taxon>Magnoliopsida</taxon>
        <taxon>eudicotyledons</taxon>
        <taxon>Gunneridae</taxon>
        <taxon>Pentapetalae</taxon>
        <taxon>rosids</taxon>
        <taxon>fabids</taxon>
        <taxon>Fabales</taxon>
        <taxon>Fabaceae</taxon>
        <taxon>Papilionoideae</taxon>
        <taxon>50 kb inversion clade</taxon>
        <taxon>NPAAA clade</taxon>
        <taxon>Hologalegina</taxon>
        <taxon>IRL clade</taxon>
        <taxon>Trifolieae</taxon>
        <taxon>Trifolium</taxon>
    </lineage>
</organism>
<name>A0A392QLQ3_9FABA</name>
<dbReference type="Proteomes" id="UP000265520">
    <property type="component" value="Unassembled WGS sequence"/>
</dbReference>
<evidence type="ECO:0000256" key="1">
    <source>
        <dbReference type="SAM" id="MobiDB-lite"/>
    </source>
</evidence>
<reference evidence="2 3" key="1">
    <citation type="journal article" date="2018" name="Front. Plant Sci.">
        <title>Red Clover (Trifolium pratense) and Zigzag Clover (T. medium) - A Picture of Genomic Similarities and Differences.</title>
        <authorList>
            <person name="Dluhosova J."/>
            <person name="Istvanek J."/>
            <person name="Nedelnik J."/>
            <person name="Repkova J."/>
        </authorList>
    </citation>
    <scope>NUCLEOTIDE SEQUENCE [LARGE SCALE GENOMIC DNA]</scope>
    <source>
        <strain evidence="3">cv. 10/8</strain>
        <tissue evidence="2">Leaf</tissue>
    </source>
</reference>
<keyword evidence="3" id="KW-1185">Reference proteome</keyword>